<organism evidence="16 17">
    <name type="scientific">Carboxydothermus islandicus</name>
    <dbReference type="NCBI Taxonomy" id="661089"/>
    <lineage>
        <taxon>Bacteria</taxon>
        <taxon>Bacillati</taxon>
        <taxon>Bacillota</taxon>
        <taxon>Clostridia</taxon>
        <taxon>Thermoanaerobacterales</taxon>
        <taxon>Thermoanaerobacteraceae</taxon>
        <taxon>Carboxydothermus</taxon>
    </lineage>
</organism>
<comment type="cofactor">
    <cofactor evidence="14">
        <name>Zn(2+)</name>
        <dbReference type="ChEBI" id="CHEBI:29105"/>
    </cofactor>
    <text evidence="14">Binds 1 zinc ion per subunit.</text>
</comment>
<evidence type="ECO:0000256" key="4">
    <source>
        <dbReference type="ARBA" id="ARBA00011738"/>
    </source>
</evidence>
<comment type="caution">
    <text evidence="16">The sequence shown here is derived from an EMBL/GenBank/DDBJ whole genome shotgun (WGS) entry which is preliminary data.</text>
</comment>
<comment type="subunit">
    <text evidence="4 14">Homodimer.</text>
</comment>
<dbReference type="PROSITE" id="PS50886">
    <property type="entry name" value="TRBD"/>
    <property type="match status" value="1"/>
</dbReference>
<evidence type="ECO:0000256" key="10">
    <source>
        <dbReference type="ARBA" id="ARBA00022884"/>
    </source>
</evidence>
<feature type="binding site" evidence="14">
    <location>
        <position position="147"/>
    </location>
    <ligand>
        <name>Zn(2+)</name>
        <dbReference type="ChEBI" id="CHEBI:29105"/>
    </ligand>
</feature>
<dbReference type="InterPro" id="IPR014758">
    <property type="entry name" value="Met-tRNA_synth"/>
</dbReference>
<dbReference type="NCBIfam" id="TIGR00398">
    <property type="entry name" value="metG"/>
    <property type="match status" value="1"/>
</dbReference>
<keyword evidence="9 14" id="KW-0067">ATP-binding</keyword>
<comment type="catalytic activity">
    <reaction evidence="13 14">
        <text>tRNA(Met) + L-methionine + ATP = L-methionyl-tRNA(Met) + AMP + diphosphate</text>
        <dbReference type="Rhea" id="RHEA:13481"/>
        <dbReference type="Rhea" id="RHEA-COMP:9667"/>
        <dbReference type="Rhea" id="RHEA-COMP:9698"/>
        <dbReference type="ChEBI" id="CHEBI:30616"/>
        <dbReference type="ChEBI" id="CHEBI:33019"/>
        <dbReference type="ChEBI" id="CHEBI:57844"/>
        <dbReference type="ChEBI" id="CHEBI:78442"/>
        <dbReference type="ChEBI" id="CHEBI:78530"/>
        <dbReference type="ChEBI" id="CHEBI:456215"/>
        <dbReference type="EC" id="6.1.1.10"/>
    </reaction>
</comment>
<dbReference type="OrthoDB" id="9810191at2"/>
<dbReference type="Gene3D" id="3.40.50.620">
    <property type="entry name" value="HUPs"/>
    <property type="match status" value="1"/>
</dbReference>
<dbReference type="HAMAP" id="MF_01228">
    <property type="entry name" value="Met_tRNA_synth_type2"/>
    <property type="match status" value="1"/>
</dbReference>
<evidence type="ECO:0000256" key="6">
    <source>
        <dbReference type="ARBA" id="ARBA00022555"/>
    </source>
</evidence>
<feature type="short sequence motif" description="'KMSKS' region" evidence="14">
    <location>
        <begin position="296"/>
        <end position="300"/>
    </location>
</feature>
<evidence type="ECO:0000256" key="11">
    <source>
        <dbReference type="ARBA" id="ARBA00022917"/>
    </source>
</evidence>
<evidence type="ECO:0000313" key="17">
    <source>
        <dbReference type="Proteomes" id="UP000187338"/>
    </source>
</evidence>
<dbReference type="FunFam" id="1.10.730.10:FF:000026">
    <property type="entry name" value="Methionine--tRNA ligase"/>
    <property type="match status" value="1"/>
</dbReference>
<dbReference type="InterPro" id="IPR023457">
    <property type="entry name" value="Met-tRNA_synth_2"/>
</dbReference>
<dbReference type="PANTHER" id="PTHR43326:SF1">
    <property type="entry name" value="METHIONINE--TRNA LIGASE, MITOCHONDRIAL"/>
    <property type="match status" value="1"/>
</dbReference>
<dbReference type="SUPFAM" id="SSF50249">
    <property type="entry name" value="Nucleic acid-binding proteins"/>
    <property type="match status" value="1"/>
</dbReference>
<keyword evidence="17" id="KW-1185">Reference proteome</keyword>
<feature type="binding site" evidence="14">
    <location>
        <position position="130"/>
    </location>
    <ligand>
        <name>Zn(2+)</name>
        <dbReference type="ChEBI" id="CHEBI:29105"/>
    </ligand>
</feature>
<evidence type="ECO:0000256" key="12">
    <source>
        <dbReference type="ARBA" id="ARBA00023146"/>
    </source>
</evidence>
<evidence type="ECO:0000256" key="14">
    <source>
        <dbReference type="HAMAP-Rule" id="MF_01228"/>
    </source>
</evidence>
<gene>
    <name evidence="14" type="primary">metG</name>
    <name evidence="16" type="ORF">ciss_00550</name>
</gene>
<dbReference type="FunFam" id="2.170.220.10:FF:000002">
    <property type="entry name" value="Methionine--tRNA ligase"/>
    <property type="match status" value="1"/>
</dbReference>
<dbReference type="SUPFAM" id="SSF52374">
    <property type="entry name" value="Nucleotidylyl transferase"/>
    <property type="match status" value="1"/>
</dbReference>
<feature type="binding site" evidence="14">
    <location>
        <position position="127"/>
    </location>
    <ligand>
        <name>Zn(2+)</name>
        <dbReference type="ChEBI" id="CHEBI:29105"/>
    </ligand>
</feature>
<dbReference type="Gene3D" id="1.10.730.10">
    <property type="entry name" value="Isoleucyl-tRNA Synthetase, Domain 1"/>
    <property type="match status" value="1"/>
</dbReference>
<keyword evidence="14" id="KW-0479">Metal-binding</keyword>
<dbReference type="CDD" id="cd07957">
    <property type="entry name" value="Anticodon_Ia_Met"/>
    <property type="match status" value="1"/>
</dbReference>
<dbReference type="GO" id="GO:0046872">
    <property type="term" value="F:metal ion binding"/>
    <property type="evidence" value="ECO:0007669"/>
    <property type="project" value="UniProtKB-KW"/>
</dbReference>
<dbReference type="InterPro" id="IPR004495">
    <property type="entry name" value="Met-tRNA-synth_bsu_C"/>
</dbReference>
<dbReference type="Gene3D" id="2.170.220.10">
    <property type="match status" value="1"/>
</dbReference>
<reference evidence="17" key="1">
    <citation type="submission" date="2016-12" db="EMBL/GenBank/DDBJ databases">
        <title>Draft Genome Sequences od Carboxydothermus pertinax and islandicus, Hydrogenogenic Carboxydotrophic Bacteria.</title>
        <authorList>
            <person name="Fukuyama Y."/>
            <person name="Ohmae K."/>
            <person name="Yoneda Y."/>
            <person name="Yoshida T."/>
            <person name="Sako Y."/>
        </authorList>
    </citation>
    <scope>NUCLEOTIDE SEQUENCE [LARGE SCALE GENOMIC DNA]</scope>
    <source>
        <strain evidence="17">SET</strain>
    </source>
</reference>
<dbReference type="CDD" id="cd00814">
    <property type="entry name" value="MetRS_core"/>
    <property type="match status" value="1"/>
</dbReference>
<dbReference type="GO" id="GO:0005524">
    <property type="term" value="F:ATP binding"/>
    <property type="evidence" value="ECO:0007669"/>
    <property type="project" value="UniProtKB-UniRule"/>
</dbReference>
<evidence type="ECO:0000256" key="9">
    <source>
        <dbReference type="ARBA" id="ARBA00022840"/>
    </source>
</evidence>
<dbReference type="EMBL" id="BDJL01000001">
    <property type="protein sequence ID" value="GAV24122.1"/>
    <property type="molecule type" value="Genomic_DNA"/>
</dbReference>
<dbReference type="AlphaFoldDB" id="A0A1L8CYV9"/>
<dbReference type="InterPro" id="IPR009080">
    <property type="entry name" value="tRNAsynth_Ia_anticodon-bd"/>
</dbReference>
<feature type="domain" description="TRNA-binding" evidence="15">
    <location>
        <begin position="553"/>
        <end position="653"/>
    </location>
</feature>
<dbReference type="GO" id="GO:0006431">
    <property type="term" value="P:methionyl-tRNA aminoacylation"/>
    <property type="evidence" value="ECO:0007669"/>
    <property type="project" value="UniProtKB-UniRule"/>
</dbReference>
<dbReference type="InterPro" id="IPR014729">
    <property type="entry name" value="Rossmann-like_a/b/a_fold"/>
</dbReference>
<dbReference type="EC" id="6.1.1.10" evidence="14"/>
<dbReference type="NCBIfam" id="NF008900">
    <property type="entry name" value="PRK12267.1"/>
    <property type="match status" value="1"/>
</dbReference>
<dbReference type="PROSITE" id="PS00178">
    <property type="entry name" value="AA_TRNA_LIGASE_I"/>
    <property type="match status" value="1"/>
</dbReference>
<dbReference type="STRING" id="661089.ciss_00550"/>
<dbReference type="PANTHER" id="PTHR43326">
    <property type="entry name" value="METHIONYL-TRNA SYNTHETASE"/>
    <property type="match status" value="1"/>
</dbReference>
<feature type="binding site" evidence="14">
    <location>
        <position position="144"/>
    </location>
    <ligand>
        <name>Zn(2+)</name>
        <dbReference type="ChEBI" id="CHEBI:29105"/>
    </ligand>
</feature>
<evidence type="ECO:0000256" key="3">
    <source>
        <dbReference type="ARBA" id="ARBA00006590"/>
    </source>
</evidence>
<dbReference type="FunFam" id="2.40.50.140:FF:000042">
    <property type="entry name" value="Methionine--tRNA ligase"/>
    <property type="match status" value="1"/>
</dbReference>
<evidence type="ECO:0000256" key="5">
    <source>
        <dbReference type="ARBA" id="ARBA00022490"/>
    </source>
</evidence>
<dbReference type="CDD" id="cd02800">
    <property type="entry name" value="tRNA_bind_EcMetRS_like"/>
    <property type="match status" value="1"/>
</dbReference>
<keyword evidence="10 14" id="KW-0694">RNA-binding</keyword>
<evidence type="ECO:0000256" key="1">
    <source>
        <dbReference type="ARBA" id="ARBA00003314"/>
    </source>
</evidence>
<keyword evidence="14" id="KW-0862">Zinc</keyword>
<proteinExistence type="inferred from homology"/>
<name>A0A1L8CYV9_9THEO</name>
<keyword evidence="6 14" id="KW-0820">tRNA-binding</keyword>
<evidence type="ECO:0000256" key="2">
    <source>
        <dbReference type="ARBA" id="ARBA00004496"/>
    </source>
</evidence>
<dbReference type="InterPro" id="IPR001412">
    <property type="entry name" value="aa-tRNA-synth_I_CS"/>
</dbReference>
<dbReference type="InterPro" id="IPR041872">
    <property type="entry name" value="Anticodon_Met"/>
</dbReference>
<evidence type="ECO:0000313" key="16">
    <source>
        <dbReference type="EMBL" id="GAV24122.1"/>
    </source>
</evidence>
<comment type="similarity">
    <text evidence="3 14">Belongs to the class-I aminoacyl-tRNA synthetase family. MetG type 2A subfamily.</text>
</comment>
<dbReference type="SUPFAM" id="SSF47323">
    <property type="entry name" value="Anticodon-binding domain of a subclass of class I aminoacyl-tRNA synthetases"/>
    <property type="match status" value="1"/>
</dbReference>
<dbReference type="GO" id="GO:0000049">
    <property type="term" value="F:tRNA binding"/>
    <property type="evidence" value="ECO:0007669"/>
    <property type="project" value="UniProtKB-UniRule"/>
</dbReference>
<dbReference type="InterPro" id="IPR015413">
    <property type="entry name" value="Methionyl/Leucyl_tRNA_Synth"/>
</dbReference>
<dbReference type="GO" id="GO:0005737">
    <property type="term" value="C:cytoplasm"/>
    <property type="evidence" value="ECO:0007669"/>
    <property type="project" value="UniProtKB-SubCell"/>
</dbReference>
<evidence type="ECO:0000256" key="7">
    <source>
        <dbReference type="ARBA" id="ARBA00022598"/>
    </source>
</evidence>
<dbReference type="Pfam" id="PF09334">
    <property type="entry name" value="tRNA-synt_1g"/>
    <property type="match status" value="2"/>
</dbReference>
<keyword evidence="8 14" id="KW-0547">Nucleotide-binding</keyword>
<evidence type="ECO:0000259" key="15">
    <source>
        <dbReference type="PROSITE" id="PS50886"/>
    </source>
</evidence>
<dbReference type="Proteomes" id="UP000187338">
    <property type="component" value="Unassembled WGS sequence"/>
</dbReference>
<evidence type="ECO:0000256" key="13">
    <source>
        <dbReference type="ARBA" id="ARBA00047364"/>
    </source>
</evidence>
<dbReference type="InterPro" id="IPR033911">
    <property type="entry name" value="MetRS_core"/>
</dbReference>
<dbReference type="Gene3D" id="2.40.50.140">
    <property type="entry name" value="Nucleic acid-binding proteins"/>
    <property type="match status" value="1"/>
</dbReference>
<comment type="subcellular location">
    <subcellularLocation>
        <location evidence="2 14">Cytoplasm</location>
    </subcellularLocation>
</comment>
<dbReference type="NCBIfam" id="TIGR00399">
    <property type="entry name" value="metG_C_term"/>
    <property type="match status" value="1"/>
</dbReference>
<keyword evidence="12 14" id="KW-0030">Aminoacyl-tRNA synthetase</keyword>
<dbReference type="PRINTS" id="PR01041">
    <property type="entry name" value="TRNASYNTHMET"/>
</dbReference>
<dbReference type="GO" id="GO:0004825">
    <property type="term" value="F:methionine-tRNA ligase activity"/>
    <property type="evidence" value="ECO:0007669"/>
    <property type="project" value="UniProtKB-UniRule"/>
</dbReference>
<protein>
    <recommendedName>
        <fullName evidence="14">Methionine--tRNA ligase</fullName>
        <ecNumber evidence="14">6.1.1.10</ecNumber>
    </recommendedName>
    <alternativeName>
        <fullName evidence="14">Methionyl-tRNA synthetase</fullName>
        <shortName evidence="14">MetRS</shortName>
    </alternativeName>
</protein>
<comment type="function">
    <text evidence="1 14">Is required not only for elongation of protein synthesis but also for the initiation of all mRNA translation through initiator tRNA(fMet) aminoacylation.</text>
</comment>
<keyword evidence="7 14" id="KW-0436">Ligase</keyword>
<dbReference type="RefSeq" id="WP_075864344.1">
    <property type="nucleotide sequence ID" value="NZ_BDJL01000001.1"/>
</dbReference>
<evidence type="ECO:0000256" key="8">
    <source>
        <dbReference type="ARBA" id="ARBA00022741"/>
    </source>
</evidence>
<keyword evidence="11 14" id="KW-0648">Protein biosynthesis</keyword>
<dbReference type="Pfam" id="PF19303">
    <property type="entry name" value="Anticodon_3"/>
    <property type="match status" value="1"/>
</dbReference>
<dbReference type="InterPro" id="IPR002547">
    <property type="entry name" value="tRNA-bd_dom"/>
</dbReference>
<keyword evidence="5 14" id="KW-0963">Cytoplasm</keyword>
<dbReference type="InterPro" id="IPR012340">
    <property type="entry name" value="NA-bd_OB-fold"/>
</dbReference>
<dbReference type="Pfam" id="PF01588">
    <property type="entry name" value="tRNA_bind"/>
    <property type="match status" value="1"/>
</dbReference>
<comment type="caution">
    <text evidence="14">Lacks conserved residue(s) required for the propagation of feature annotation.</text>
</comment>
<sequence length="653" mass="74268">MGKSFYITTPIYYPSDNLHIGHAYTTVAADTMARFKRMTGYDVWFLTGSDEHGQKIERKAKSQGLSPKEYVDPIVDSFKHLWKLLDISYDDFIRTTEERHKKVVQAIFQKLYEQGDIYKSAYEGWYCTPCEAFWTEGKLVDGKCPDCGRPVEWTREESYFFRMSRYADRLLKHIEENPEFIVPESRRNEMINFIKQGLEDLCVSRTTFNWGIPVPFDEKHVVYVWVDALTNYISALGYGTDDDHLFQKYWPADVHLVGKDIVRFHTVIWPIILLALGVELPKKVVGHGWFVLEGGKMSKSKGNVVDPVKLVEKYGVDAVRYFLVREMPLGLDAVYSEEALINRINVDLANDLGNLLNRTLSMLEKFLGGEIPLPYEYEEIDREVIELALALPAETEKLMDKFDLAGALANIWRLVTRLNKYIDEVAPWSLNKEGKIERLKTVLYVVLEGYRFITVLLKPVMPNFPAKVAAQLGVNDEALFTWESLSNWGRLPAGVKTKKGEPLFPRLDPEILLKTTDDQPLTTINAGSAATDKKEEKTVTEHAEEKSLVTIEEFSQIDLRVARVLEAERVPKTDKLMKLKVTLGDEERTIVAGIAQYYEPEALVGKQLVIVANLKPAKLRGIESQGMVLAASGNGNLQVLFVDDQIPPGSKVK</sequence>
<feature type="short sequence motif" description="'HIGH' region" evidence="14">
    <location>
        <begin position="12"/>
        <end position="22"/>
    </location>
</feature>
<accession>A0A1L8CYV9</accession>